<dbReference type="NCBIfam" id="TIGR00227">
    <property type="entry name" value="ribD_Cterm"/>
    <property type="match status" value="1"/>
</dbReference>
<gene>
    <name evidence="7" type="primary">ribD</name>
    <name evidence="7" type="ORF">D9V69_02300</name>
</gene>
<dbReference type="Gene3D" id="3.40.430.10">
    <property type="entry name" value="Dihydrofolate Reductase, subunit A"/>
    <property type="match status" value="1"/>
</dbReference>
<keyword evidence="4" id="KW-0521">NADP</keyword>
<dbReference type="EC" id="1.1.1.193" evidence="2"/>
<dbReference type="PANTHER" id="PTHR38011:SF7">
    <property type="entry name" value="2,5-DIAMINO-6-RIBOSYLAMINO-4(3H)-PYRIMIDINONE 5'-PHOSPHATE REDUCTASE"/>
    <property type="match status" value="1"/>
</dbReference>
<evidence type="ECO:0000313" key="7">
    <source>
        <dbReference type="EMBL" id="QCI21743.1"/>
    </source>
</evidence>
<keyword evidence="3" id="KW-0686">Riboflavin biosynthesis</keyword>
<dbReference type="GO" id="GO:0008835">
    <property type="term" value="F:diaminohydroxyphosphoribosylaminopyrimidine deaminase activity"/>
    <property type="evidence" value="ECO:0007669"/>
    <property type="project" value="InterPro"/>
</dbReference>
<dbReference type="Proteomes" id="UP000298773">
    <property type="component" value="Chromosome"/>
</dbReference>
<dbReference type="GO" id="GO:0008703">
    <property type="term" value="F:5-amino-6-(5-phosphoribosylamino)uracil reductase activity"/>
    <property type="evidence" value="ECO:0007669"/>
    <property type="project" value="UniProtKB-EC"/>
</dbReference>
<dbReference type="GO" id="GO:0050661">
    <property type="term" value="F:NADP binding"/>
    <property type="evidence" value="ECO:0007669"/>
    <property type="project" value="InterPro"/>
</dbReference>
<evidence type="ECO:0000256" key="4">
    <source>
        <dbReference type="ARBA" id="ARBA00022857"/>
    </source>
</evidence>
<dbReference type="Pfam" id="PF01872">
    <property type="entry name" value="RibD_C"/>
    <property type="match status" value="1"/>
</dbReference>
<dbReference type="AlphaFoldDB" id="A0A4D6XZ17"/>
<keyword evidence="7" id="KW-0378">Hydrolase</keyword>
<evidence type="ECO:0000259" key="6">
    <source>
        <dbReference type="Pfam" id="PF01872"/>
    </source>
</evidence>
<dbReference type="EMBL" id="CP034873">
    <property type="protein sequence ID" value="QCI21743.1"/>
    <property type="molecule type" value="Genomic_DNA"/>
</dbReference>
<organism evidence="7 8">
    <name type="scientific">Buchnera aphidicola</name>
    <name type="common">Hyadaphis tataricae</name>
    <dbReference type="NCBI Taxonomy" id="1241859"/>
    <lineage>
        <taxon>Bacteria</taxon>
        <taxon>Pseudomonadati</taxon>
        <taxon>Pseudomonadota</taxon>
        <taxon>Gammaproteobacteria</taxon>
        <taxon>Enterobacterales</taxon>
        <taxon>Erwiniaceae</taxon>
        <taxon>Buchnera</taxon>
    </lineage>
</organism>
<dbReference type="InterPro" id="IPR011549">
    <property type="entry name" value="RibD_C"/>
</dbReference>
<dbReference type="InterPro" id="IPR002734">
    <property type="entry name" value="RibDG_C"/>
</dbReference>
<feature type="domain" description="Bacterial bifunctional deaminase-reductase C-terminal" evidence="6">
    <location>
        <begin position="1"/>
        <end position="206"/>
    </location>
</feature>
<proteinExistence type="predicted"/>
<dbReference type="InterPro" id="IPR004794">
    <property type="entry name" value="Eubact_RibD"/>
</dbReference>
<name>A0A4D6XZ17_9GAMM</name>
<accession>A0A4D6XZ17</accession>
<evidence type="ECO:0000313" key="8">
    <source>
        <dbReference type="Proteomes" id="UP000298773"/>
    </source>
</evidence>
<evidence type="ECO:0000256" key="1">
    <source>
        <dbReference type="ARBA" id="ARBA00004910"/>
    </source>
</evidence>
<reference evidence="7 8" key="2">
    <citation type="submission" date="2019-05" db="EMBL/GenBank/DDBJ databases">
        <title>Genome evolution of the obligate endosymbiont Buchnera aphidicola.</title>
        <authorList>
            <person name="Moran N.A."/>
        </authorList>
    </citation>
    <scope>NUCLEOTIDE SEQUENCE [LARGE SCALE GENOMIC DNA]</scope>
    <source>
        <strain evidence="7 8">Hta</strain>
    </source>
</reference>
<dbReference type="UniPathway" id="UPA00275">
    <property type="reaction ID" value="UER00402"/>
</dbReference>
<dbReference type="NCBIfam" id="TIGR00326">
    <property type="entry name" value="eubact_ribD"/>
    <property type="match status" value="1"/>
</dbReference>
<protein>
    <recommendedName>
        <fullName evidence="2">5-amino-6-(5-phosphoribosylamino)uracil reductase</fullName>
        <ecNumber evidence="2">1.1.1.193</ecNumber>
    </recommendedName>
</protein>
<dbReference type="PANTHER" id="PTHR38011">
    <property type="entry name" value="DIHYDROFOLATE REDUCTASE FAMILY PROTEIN (AFU_ORTHOLOGUE AFUA_8G06820)"/>
    <property type="match status" value="1"/>
</dbReference>
<dbReference type="OrthoDB" id="9800865at2"/>
<evidence type="ECO:0000256" key="5">
    <source>
        <dbReference type="ARBA" id="ARBA00023002"/>
    </source>
</evidence>
<dbReference type="SUPFAM" id="SSF53597">
    <property type="entry name" value="Dihydrofolate reductase-like"/>
    <property type="match status" value="1"/>
</dbReference>
<comment type="pathway">
    <text evidence="1">Cofactor biosynthesis; riboflavin biosynthesis; 5-amino-6-(D-ribitylamino)uracil from GTP: step 3/4.</text>
</comment>
<keyword evidence="5 7" id="KW-0560">Oxidoreductase</keyword>
<dbReference type="GO" id="GO:0009231">
    <property type="term" value="P:riboflavin biosynthetic process"/>
    <property type="evidence" value="ECO:0007669"/>
    <property type="project" value="UniProtKB-UniPathway"/>
</dbReference>
<dbReference type="InterPro" id="IPR050765">
    <property type="entry name" value="Riboflavin_Biosynth_HTPR"/>
</dbReference>
<dbReference type="InterPro" id="IPR024072">
    <property type="entry name" value="DHFR-like_dom_sf"/>
</dbReference>
<reference evidence="7 8" key="1">
    <citation type="submission" date="2018-12" db="EMBL/GenBank/DDBJ databases">
        <authorList>
            <person name="Chong R.A."/>
        </authorList>
    </citation>
    <scope>NUCLEOTIDE SEQUENCE [LARGE SCALE GENOMIC DNA]</scope>
    <source>
        <strain evidence="7 8">Hta</strain>
    </source>
</reference>
<sequence>MSIDGRIAMQDGESKWITSKKARQDVQKFRARSSVILSSSATLLKDNPLLNVRYEEFNKKTLSIFPKQEFIQPIRVILDSQNRITPAYRIFKTQGKIWLIRLKSDEQLWPKNTNQIIIEEKNKKINILSVLQLLGRLNINNVWIEAGSTLSGFLLTEQLIDELIIYIAPKMLGHEAKPLCFIHKKLKLINSLQFKFKQIRQIDSDIRIILHPKNT</sequence>
<evidence type="ECO:0000256" key="2">
    <source>
        <dbReference type="ARBA" id="ARBA00013173"/>
    </source>
</evidence>
<evidence type="ECO:0000256" key="3">
    <source>
        <dbReference type="ARBA" id="ARBA00022619"/>
    </source>
</evidence>